<dbReference type="SMART" id="SM00086">
    <property type="entry name" value="PAC"/>
    <property type="match status" value="2"/>
</dbReference>
<evidence type="ECO:0000256" key="4">
    <source>
        <dbReference type="ARBA" id="ARBA00022679"/>
    </source>
</evidence>
<dbReference type="RefSeq" id="WP_044395699.1">
    <property type="nucleotide sequence ID" value="NZ_JXIQ01000144.1"/>
</dbReference>
<dbReference type="InterPro" id="IPR036890">
    <property type="entry name" value="HATPase_C_sf"/>
</dbReference>
<dbReference type="EC" id="2.7.13.3" evidence="2"/>
<evidence type="ECO:0000259" key="10">
    <source>
        <dbReference type="PROSITE" id="PS50109"/>
    </source>
</evidence>
<sequence length="721" mass="80742">MDNLELSFNPILLFVAILLTIMSAYTALDLFSLIKSSDRNKRLLFLSGTFSLGIGIWVMNFFGLLALNLNVNLSLRIPITILSIILAISFTAMAFYTMADKNVKKTDLLVGSFFMTLSVMSSHILGMYSMRLNFTYQPAILLVGLALVFVSFYFSFWMLFLSKNFSPGSHGWIKPLSALFVTAAIVEGHLLLSRASMITLTNGLIEQTAIPESLISYLIAFISILILAGLIGSSALISKRLAVTDTNLKDITDALNTSAIVAITDPKGNITYVNEKFVEISGYREDELLGQNHSILNSGLHSKDFFKGMWRTIGAGKVWKAEIRNKAKDGSYYWVDTTIVPFLNSQGKPYQYVSIRSDITQRKLAEASLKDSLKEVSDINFALDQSSIVAFTDGKGIIKSVNDKFCEISKYTREELIGNDHKILNSGLHPKDFFKKLWKTIGSGQVWKGEIRNRAKDGSFYWVDTTIVPFLNENGKPYQYLAIRNDITEKKKSEEMLHRQDKLAAVGQLAAGVAHEIRNPLTSMKGYAEFLQLDETDPQRQEFIEIILDEIDRVNNIVEEFMVLAKPKAVELETKNIIPIVQNVVSMLTFEARKRKVKLEMDAPEAGIEIECDENRLKQVFLNFIKNGIEAMPDGGQLIVKMEIQDDNVVISIKDTGVGIAPEILKKIGEPFYTTKKNGNGLGLMVSFKIVESHQGKVYIESEQNKGTTFKILLPVKNIQS</sequence>
<feature type="domain" description="PAS" evidence="11">
    <location>
        <begin position="244"/>
        <end position="304"/>
    </location>
</feature>
<feature type="transmembrane region" description="Helical" evidence="9">
    <location>
        <begin position="108"/>
        <end position="128"/>
    </location>
</feature>
<dbReference type="PROSITE" id="PS50113">
    <property type="entry name" value="PAC"/>
    <property type="match status" value="2"/>
</dbReference>
<dbReference type="GO" id="GO:0000155">
    <property type="term" value="F:phosphorelay sensor kinase activity"/>
    <property type="evidence" value="ECO:0007669"/>
    <property type="project" value="InterPro"/>
</dbReference>
<keyword evidence="4" id="KW-0808">Transferase</keyword>
<evidence type="ECO:0000259" key="11">
    <source>
        <dbReference type="PROSITE" id="PS50112"/>
    </source>
</evidence>
<dbReference type="PROSITE" id="PS50112">
    <property type="entry name" value="PAS"/>
    <property type="match status" value="2"/>
</dbReference>
<evidence type="ECO:0000256" key="6">
    <source>
        <dbReference type="ARBA" id="ARBA00022777"/>
    </source>
</evidence>
<dbReference type="OrthoDB" id="9815750at2"/>
<feature type="domain" description="PAC" evidence="12">
    <location>
        <begin position="319"/>
        <end position="371"/>
    </location>
</feature>
<dbReference type="InterPro" id="IPR005467">
    <property type="entry name" value="His_kinase_dom"/>
</dbReference>
<reference evidence="14 15" key="1">
    <citation type="submission" date="2015-01" db="EMBL/GenBank/DDBJ databases">
        <title>Draft genome sequences of the supercritical CO2 tolerant bacteria Bacillus subterraneus MITOT1 and Bacillus cereus MIT0214.</title>
        <authorList>
            <person name="Peet K.C."/>
            <person name="Thompson J.R."/>
        </authorList>
    </citation>
    <scope>NUCLEOTIDE SEQUENCE [LARGE SCALE GENOMIC DNA]</scope>
    <source>
        <strain evidence="14 15">MITOT1</strain>
    </source>
</reference>
<evidence type="ECO:0000256" key="1">
    <source>
        <dbReference type="ARBA" id="ARBA00000085"/>
    </source>
</evidence>
<dbReference type="PANTHER" id="PTHR43065">
    <property type="entry name" value="SENSOR HISTIDINE KINASE"/>
    <property type="match status" value="1"/>
</dbReference>
<dbReference type="CDD" id="cd00130">
    <property type="entry name" value="PAS"/>
    <property type="match status" value="2"/>
</dbReference>
<dbReference type="InterPro" id="IPR000014">
    <property type="entry name" value="PAS"/>
</dbReference>
<feature type="domain" description="MHYT" evidence="13">
    <location>
        <begin position="8"/>
        <end position="199"/>
    </location>
</feature>
<feature type="transmembrane region" description="Helical" evidence="9">
    <location>
        <begin position="214"/>
        <end position="237"/>
    </location>
</feature>
<feature type="domain" description="PAS" evidence="11">
    <location>
        <begin position="365"/>
        <end position="432"/>
    </location>
</feature>
<dbReference type="PATRIC" id="fig|285983.3.peg.2398"/>
<dbReference type="SMART" id="SM00091">
    <property type="entry name" value="PAS"/>
    <property type="match status" value="2"/>
</dbReference>
<evidence type="ECO:0000256" key="7">
    <source>
        <dbReference type="ARBA" id="ARBA00022840"/>
    </source>
</evidence>
<dbReference type="InterPro" id="IPR035965">
    <property type="entry name" value="PAS-like_dom_sf"/>
</dbReference>
<feature type="domain" description="PAC" evidence="12">
    <location>
        <begin position="447"/>
        <end position="499"/>
    </location>
</feature>
<dbReference type="GO" id="GO:0005524">
    <property type="term" value="F:ATP binding"/>
    <property type="evidence" value="ECO:0007669"/>
    <property type="project" value="UniProtKB-KW"/>
</dbReference>
<dbReference type="SUPFAM" id="SSF55874">
    <property type="entry name" value="ATPase domain of HSP90 chaperone/DNA topoisomerase II/histidine kinase"/>
    <property type="match status" value="1"/>
</dbReference>
<dbReference type="Gene3D" id="3.30.565.10">
    <property type="entry name" value="Histidine kinase-like ATPase, C-terminal domain"/>
    <property type="match status" value="1"/>
</dbReference>
<dbReference type="AlphaFoldDB" id="A0A0D6Z6M5"/>
<proteinExistence type="predicted"/>
<keyword evidence="6" id="KW-0418">Kinase</keyword>
<dbReference type="SUPFAM" id="SSF47384">
    <property type="entry name" value="Homodimeric domain of signal transducing histidine kinase"/>
    <property type="match status" value="1"/>
</dbReference>
<dbReference type="GO" id="GO:0016020">
    <property type="term" value="C:membrane"/>
    <property type="evidence" value="ECO:0007669"/>
    <property type="project" value="UniProtKB-UniRule"/>
</dbReference>
<protein>
    <recommendedName>
        <fullName evidence="2">histidine kinase</fullName>
        <ecNumber evidence="2">2.7.13.3</ecNumber>
    </recommendedName>
</protein>
<keyword evidence="3" id="KW-0597">Phosphoprotein</keyword>
<keyword evidence="15" id="KW-1185">Reference proteome</keyword>
<evidence type="ECO:0000259" key="13">
    <source>
        <dbReference type="PROSITE" id="PS50924"/>
    </source>
</evidence>
<dbReference type="Pfam" id="PF03707">
    <property type="entry name" value="MHYT"/>
    <property type="match status" value="1"/>
</dbReference>
<dbReference type="InterPro" id="IPR003661">
    <property type="entry name" value="HisK_dim/P_dom"/>
</dbReference>
<dbReference type="Pfam" id="PF02518">
    <property type="entry name" value="HATPase_c"/>
    <property type="match status" value="1"/>
</dbReference>
<evidence type="ECO:0000256" key="9">
    <source>
        <dbReference type="PROSITE-ProRule" id="PRU00244"/>
    </source>
</evidence>
<name>A0A0D6Z6M5_9BACI</name>
<dbReference type="InterPro" id="IPR001610">
    <property type="entry name" value="PAC"/>
</dbReference>
<feature type="domain" description="Histidine kinase" evidence="10">
    <location>
        <begin position="512"/>
        <end position="718"/>
    </location>
</feature>
<dbReference type="CDD" id="cd00082">
    <property type="entry name" value="HisKA"/>
    <property type="match status" value="1"/>
</dbReference>
<accession>A0A0D6Z6M5</accession>
<dbReference type="Gene3D" id="3.30.450.20">
    <property type="entry name" value="PAS domain"/>
    <property type="match status" value="2"/>
</dbReference>
<comment type="catalytic activity">
    <reaction evidence="1">
        <text>ATP + protein L-histidine = ADP + protein N-phospho-L-histidine.</text>
        <dbReference type="EC" id="2.7.13.3"/>
    </reaction>
</comment>
<comment type="caution">
    <text evidence="14">The sequence shown here is derived from an EMBL/GenBank/DDBJ whole genome shotgun (WGS) entry which is preliminary data.</text>
</comment>
<keyword evidence="9" id="KW-0472">Membrane</keyword>
<evidence type="ECO:0000256" key="2">
    <source>
        <dbReference type="ARBA" id="ARBA00012438"/>
    </source>
</evidence>
<evidence type="ECO:0000256" key="3">
    <source>
        <dbReference type="ARBA" id="ARBA00022553"/>
    </source>
</evidence>
<organism evidence="14 15">
    <name type="scientific">Mesobacillus subterraneus</name>
    <dbReference type="NCBI Taxonomy" id="285983"/>
    <lineage>
        <taxon>Bacteria</taxon>
        <taxon>Bacillati</taxon>
        <taxon>Bacillota</taxon>
        <taxon>Bacilli</taxon>
        <taxon>Bacillales</taxon>
        <taxon>Bacillaceae</taxon>
        <taxon>Mesobacillus</taxon>
    </lineage>
</organism>
<dbReference type="SMART" id="SM00388">
    <property type="entry name" value="HisKA"/>
    <property type="match status" value="1"/>
</dbReference>
<dbReference type="PRINTS" id="PR00344">
    <property type="entry name" value="BCTRLSENSOR"/>
</dbReference>
<dbReference type="SUPFAM" id="SSF55785">
    <property type="entry name" value="PYP-like sensor domain (PAS domain)"/>
    <property type="match status" value="2"/>
</dbReference>
<feature type="transmembrane region" description="Helical" evidence="9">
    <location>
        <begin position="140"/>
        <end position="160"/>
    </location>
</feature>
<dbReference type="EMBL" id="JXIQ01000144">
    <property type="protein sequence ID" value="KIY20950.1"/>
    <property type="molecule type" value="Genomic_DNA"/>
</dbReference>
<feature type="transmembrane region" description="Helical" evidence="9">
    <location>
        <begin position="73"/>
        <end position="96"/>
    </location>
</feature>
<keyword evidence="5" id="KW-0547">Nucleotide-binding</keyword>
<dbReference type="PANTHER" id="PTHR43065:SF34">
    <property type="entry name" value="SPORULATION KINASE A"/>
    <property type="match status" value="1"/>
</dbReference>
<gene>
    <name evidence="14" type="ORF">UB32_16390</name>
</gene>
<dbReference type="InterPro" id="IPR000700">
    <property type="entry name" value="PAS-assoc_C"/>
</dbReference>
<evidence type="ECO:0000256" key="5">
    <source>
        <dbReference type="ARBA" id="ARBA00022741"/>
    </source>
</evidence>
<dbReference type="InterPro" id="IPR003594">
    <property type="entry name" value="HATPase_dom"/>
</dbReference>
<keyword evidence="9" id="KW-0812">Transmembrane</keyword>
<dbReference type="Pfam" id="PF13426">
    <property type="entry name" value="PAS_9"/>
    <property type="match status" value="2"/>
</dbReference>
<dbReference type="NCBIfam" id="TIGR00229">
    <property type="entry name" value="sensory_box"/>
    <property type="match status" value="2"/>
</dbReference>
<evidence type="ECO:0000313" key="14">
    <source>
        <dbReference type="EMBL" id="KIY20950.1"/>
    </source>
</evidence>
<keyword evidence="8" id="KW-0902">Two-component regulatory system</keyword>
<dbReference type="InterPro" id="IPR036097">
    <property type="entry name" value="HisK_dim/P_sf"/>
</dbReference>
<dbReference type="PROSITE" id="PS50924">
    <property type="entry name" value="MHYT"/>
    <property type="match status" value="1"/>
</dbReference>
<dbReference type="SMART" id="SM00387">
    <property type="entry name" value="HATPase_c"/>
    <property type="match status" value="1"/>
</dbReference>
<evidence type="ECO:0000259" key="12">
    <source>
        <dbReference type="PROSITE" id="PS50113"/>
    </source>
</evidence>
<dbReference type="PROSITE" id="PS50109">
    <property type="entry name" value="HIS_KIN"/>
    <property type="match status" value="1"/>
</dbReference>
<feature type="transmembrane region" description="Helical" evidence="9">
    <location>
        <begin position="12"/>
        <end position="31"/>
    </location>
</feature>
<dbReference type="InterPro" id="IPR004358">
    <property type="entry name" value="Sig_transdc_His_kin-like_C"/>
</dbReference>
<evidence type="ECO:0000256" key="8">
    <source>
        <dbReference type="ARBA" id="ARBA00023012"/>
    </source>
</evidence>
<evidence type="ECO:0000313" key="15">
    <source>
        <dbReference type="Proteomes" id="UP000032512"/>
    </source>
</evidence>
<feature type="transmembrane region" description="Helical" evidence="9">
    <location>
        <begin position="43"/>
        <end position="67"/>
    </location>
</feature>
<dbReference type="Pfam" id="PF00512">
    <property type="entry name" value="HisKA"/>
    <property type="match status" value="1"/>
</dbReference>
<keyword evidence="7" id="KW-0067">ATP-binding</keyword>
<feature type="transmembrane region" description="Helical" evidence="9">
    <location>
        <begin position="172"/>
        <end position="192"/>
    </location>
</feature>
<dbReference type="Gene3D" id="1.10.287.130">
    <property type="match status" value="1"/>
</dbReference>
<dbReference type="InterPro" id="IPR005330">
    <property type="entry name" value="MHYT_dom"/>
</dbReference>
<keyword evidence="9" id="KW-1133">Transmembrane helix</keyword>
<dbReference type="Proteomes" id="UP000032512">
    <property type="component" value="Unassembled WGS sequence"/>
</dbReference>